<reference evidence="9 10" key="1">
    <citation type="journal article" date="2018" name="Mol. Genet. Genomics">
        <title>The red deer Cervus elaphus genome CerEla1.0: sequencing, annotating, genes, and chromosomes.</title>
        <authorList>
            <person name="Bana N.A."/>
            <person name="Nyiri A."/>
            <person name="Nagy J."/>
            <person name="Frank K."/>
            <person name="Nagy T."/>
            <person name="Steger V."/>
            <person name="Schiller M."/>
            <person name="Lakatos P."/>
            <person name="Sugar L."/>
            <person name="Horn P."/>
            <person name="Barta E."/>
            <person name="Orosz L."/>
        </authorList>
    </citation>
    <scope>NUCLEOTIDE SEQUENCE [LARGE SCALE GENOMIC DNA]</scope>
    <source>
        <strain evidence="9">Hungarian</strain>
    </source>
</reference>
<dbReference type="PANTHER" id="PTHR23428">
    <property type="entry name" value="HISTONE H2B"/>
    <property type="match status" value="1"/>
</dbReference>
<keyword evidence="5 7" id="KW-0238">DNA-binding</keyword>
<dbReference type="GO" id="GO:0030527">
    <property type="term" value="F:structural constituent of chromatin"/>
    <property type="evidence" value="ECO:0007669"/>
    <property type="project" value="InterPro"/>
</dbReference>
<dbReference type="EMBL" id="MKHE01000001">
    <property type="protein sequence ID" value="OWK17712.1"/>
    <property type="molecule type" value="Genomic_DNA"/>
</dbReference>
<comment type="caution">
    <text evidence="9">The sequence shown here is derived from an EMBL/GenBank/DDBJ whole genome shotgun (WGS) entry which is preliminary data.</text>
</comment>
<dbReference type="AlphaFoldDB" id="A0A212DHR4"/>
<organism evidence="9 10">
    <name type="scientific">Cervus elaphus hippelaphus</name>
    <name type="common">European red deer</name>
    <dbReference type="NCBI Taxonomy" id="46360"/>
    <lineage>
        <taxon>Eukaryota</taxon>
        <taxon>Metazoa</taxon>
        <taxon>Chordata</taxon>
        <taxon>Craniata</taxon>
        <taxon>Vertebrata</taxon>
        <taxon>Euteleostomi</taxon>
        <taxon>Mammalia</taxon>
        <taxon>Eutheria</taxon>
        <taxon>Laurasiatheria</taxon>
        <taxon>Artiodactyla</taxon>
        <taxon>Ruminantia</taxon>
        <taxon>Pecora</taxon>
        <taxon>Cervidae</taxon>
        <taxon>Cervinae</taxon>
        <taxon>Cervus</taxon>
    </lineage>
</organism>
<dbReference type="GO" id="GO:0005634">
    <property type="term" value="C:nucleus"/>
    <property type="evidence" value="ECO:0007669"/>
    <property type="project" value="UniProtKB-SubCell"/>
</dbReference>
<feature type="region of interest" description="Disordered" evidence="8">
    <location>
        <begin position="1"/>
        <end position="30"/>
    </location>
</feature>
<dbReference type="OrthoDB" id="2156856at2759"/>
<comment type="subunit">
    <text evidence="7">The nucleosome is a histone octamer containing two molecules each of H2A, H2B, H3 and H4 assembled in one H3-H4 heterotetramer and two H2A-H2B heterodimers. The octamer wraps approximately 147 bp of DNA.</text>
</comment>
<dbReference type="SMART" id="SM00427">
    <property type="entry name" value="H2B"/>
    <property type="match status" value="1"/>
</dbReference>
<evidence type="ECO:0000256" key="2">
    <source>
        <dbReference type="ARBA" id="ARBA00022481"/>
    </source>
</evidence>
<evidence type="ECO:0000256" key="4">
    <source>
        <dbReference type="ARBA" id="ARBA00022843"/>
    </source>
</evidence>
<protein>
    <recommendedName>
        <fullName evidence="7">Histone H2B</fullName>
    </recommendedName>
</protein>
<evidence type="ECO:0000256" key="3">
    <source>
        <dbReference type="ARBA" id="ARBA00022499"/>
    </source>
</evidence>
<evidence type="ECO:0000256" key="1">
    <source>
        <dbReference type="ARBA" id="ARBA00006846"/>
    </source>
</evidence>
<accession>A0A212DHR4</accession>
<dbReference type="CDD" id="cd22910">
    <property type="entry name" value="HFD_H2B"/>
    <property type="match status" value="1"/>
</dbReference>
<keyword evidence="6 7" id="KW-0544">Nucleosome core</keyword>
<keyword evidence="10" id="KW-1185">Reference proteome</keyword>
<dbReference type="GO" id="GO:0003677">
    <property type="term" value="F:DNA binding"/>
    <property type="evidence" value="ECO:0007669"/>
    <property type="project" value="UniProtKB-KW"/>
</dbReference>
<evidence type="ECO:0000256" key="5">
    <source>
        <dbReference type="ARBA" id="ARBA00023125"/>
    </source>
</evidence>
<proteinExistence type="inferred from homology"/>
<evidence type="ECO:0000256" key="6">
    <source>
        <dbReference type="ARBA" id="ARBA00023269"/>
    </source>
</evidence>
<keyword evidence="3" id="KW-1017">Isopeptide bond</keyword>
<dbReference type="SUPFAM" id="SSF47113">
    <property type="entry name" value="Histone-fold"/>
    <property type="match status" value="1"/>
</dbReference>
<dbReference type="Proteomes" id="UP000242450">
    <property type="component" value="Chromosome 1"/>
</dbReference>
<feature type="compositionally biased region" description="Low complexity" evidence="8">
    <location>
        <begin position="1"/>
        <end position="12"/>
    </location>
</feature>
<dbReference type="Gene3D" id="1.10.20.10">
    <property type="entry name" value="Histone, subunit A"/>
    <property type="match status" value="1"/>
</dbReference>
<dbReference type="InterPro" id="IPR009072">
    <property type="entry name" value="Histone-fold"/>
</dbReference>
<keyword evidence="4" id="KW-0832">Ubl conjugation</keyword>
<name>A0A212DHR4_CEREH</name>
<dbReference type="GO" id="GO:0046982">
    <property type="term" value="F:protein heterodimerization activity"/>
    <property type="evidence" value="ECO:0007669"/>
    <property type="project" value="InterPro"/>
</dbReference>
<evidence type="ECO:0000313" key="9">
    <source>
        <dbReference type="EMBL" id="OWK17712.1"/>
    </source>
</evidence>
<evidence type="ECO:0000256" key="8">
    <source>
        <dbReference type="SAM" id="MobiDB-lite"/>
    </source>
</evidence>
<dbReference type="GO" id="GO:0000786">
    <property type="term" value="C:nucleosome"/>
    <property type="evidence" value="ECO:0007669"/>
    <property type="project" value="UniProtKB-KW"/>
</dbReference>
<sequence length="193" mass="21710">MPDPSKSAPAPKKGSKKAVTKAQKDGKKRCGHHELVREDIFERIASEPSRLVHYYNKRSTVTSREVQTAVRLLLPGELAKHAVSEGGMLETERKMEAWWNTALCARELDVVSPHRLQVVDKLFDLDEKLMLEWIRSGALQALHQPQEDSQQQPVFRTVPCVLEAAKEVHSENPDVYTHVLQLLTTVAGNCTVP</sequence>
<gene>
    <name evidence="9" type="ORF">Celaphus_00009033</name>
</gene>
<dbReference type="InterPro" id="IPR000558">
    <property type="entry name" value="Histone_H2B"/>
</dbReference>
<evidence type="ECO:0000313" key="10">
    <source>
        <dbReference type="Proteomes" id="UP000242450"/>
    </source>
</evidence>
<keyword evidence="7" id="KW-0539">Nucleus</keyword>
<evidence type="ECO:0000256" key="7">
    <source>
        <dbReference type="RuleBase" id="RU000451"/>
    </source>
</evidence>
<keyword evidence="2" id="KW-0488">Methylation</keyword>
<dbReference type="PRINTS" id="PR00621">
    <property type="entry name" value="HISTONEH2B"/>
</dbReference>
<keyword evidence="7" id="KW-0158">Chromosome</keyword>
<dbReference type="PROSITE" id="PS00357">
    <property type="entry name" value="HISTONE_H2B"/>
    <property type="match status" value="1"/>
</dbReference>
<comment type="similarity">
    <text evidence="1 7">Belongs to the histone H2B family.</text>
</comment>
<dbReference type="InterPro" id="IPR055333">
    <property type="entry name" value="HISTONE_H2B_site"/>
</dbReference>
<comment type="subcellular location">
    <subcellularLocation>
        <location evidence="7">Nucleus</location>
    </subcellularLocation>
</comment>